<dbReference type="OrthoDB" id="2135488at2759"/>
<dbReference type="PANTHER" id="PTHR43569:SF2">
    <property type="entry name" value="AMIDOHYDROLASE-RELATED DOMAIN-CONTAINING PROTEIN"/>
    <property type="match status" value="1"/>
</dbReference>
<reference evidence="2 3" key="1">
    <citation type="submission" date="2015-04" db="EMBL/GenBank/DDBJ databases">
        <title>Complete genome sequence of Schizopora paradoxa KUC8140, a cosmopolitan wood degrader in East Asia.</title>
        <authorList>
            <consortium name="DOE Joint Genome Institute"/>
            <person name="Min B."/>
            <person name="Park H."/>
            <person name="Jang Y."/>
            <person name="Kim J.-J."/>
            <person name="Kim K.H."/>
            <person name="Pangilinan J."/>
            <person name="Lipzen A."/>
            <person name="Riley R."/>
            <person name="Grigoriev I.V."/>
            <person name="Spatafora J.W."/>
            <person name="Choi I.-G."/>
        </authorList>
    </citation>
    <scope>NUCLEOTIDE SEQUENCE [LARGE SCALE GENOMIC DNA]</scope>
    <source>
        <strain evidence="2 3">KUC8140</strain>
    </source>
</reference>
<evidence type="ECO:0000256" key="1">
    <source>
        <dbReference type="SAM" id="MobiDB-lite"/>
    </source>
</evidence>
<evidence type="ECO:0000313" key="2">
    <source>
        <dbReference type="EMBL" id="KLO18410.1"/>
    </source>
</evidence>
<dbReference type="Proteomes" id="UP000053477">
    <property type="component" value="Unassembled WGS sequence"/>
</dbReference>
<dbReference type="InterPro" id="IPR032466">
    <property type="entry name" value="Metal_Hydrolase"/>
</dbReference>
<dbReference type="SUPFAM" id="SSF51556">
    <property type="entry name" value="Metallo-dependent hydrolases"/>
    <property type="match status" value="1"/>
</dbReference>
<accession>A0A0H2S283</accession>
<feature type="compositionally biased region" description="Pro residues" evidence="1">
    <location>
        <begin position="1"/>
        <end position="10"/>
    </location>
</feature>
<dbReference type="PANTHER" id="PTHR43569">
    <property type="entry name" value="AMIDOHYDROLASE"/>
    <property type="match status" value="1"/>
</dbReference>
<gene>
    <name evidence="2" type="ORF">SCHPADRAFT_936271</name>
</gene>
<proteinExistence type="predicted"/>
<dbReference type="AlphaFoldDB" id="A0A0H2S283"/>
<evidence type="ECO:0008006" key="4">
    <source>
        <dbReference type="Google" id="ProtNLM"/>
    </source>
</evidence>
<evidence type="ECO:0000313" key="3">
    <source>
        <dbReference type="Proteomes" id="UP000053477"/>
    </source>
</evidence>
<dbReference type="STRING" id="27342.A0A0H2S283"/>
<dbReference type="InterPro" id="IPR052350">
    <property type="entry name" value="Metallo-dep_Lactonases"/>
</dbReference>
<organism evidence="2 3">
    <name type="scientific">Schizopora paradoxa</name>
    <dbReference type="NCBI Taxonomy" id="27342"/>
    <lineage>
        <taxon>Eukaryota</taxon>
        <taxon>Fungi</taxon>
        <taxon>Dikarya</taxon>
        <taxon>Basidiomycota</taxon>
        <taxon>Agaricomycotina</taxon>
        <taxon>Agaricomycetes</taxon>
        <taxon>Hymenochaetales</taxon>
        <taxon>Schizoporaceae</taxon>
        <taxon>Schizopora</taxon>
    </lineage>
</organism>
<keyword evidence="3" id="KW-1185">Reference proteome</keyword>
<protein>
    <recommendedName>
        <fullName evidence="4">Amidohydrolase-related domain-containing protein</fullName>
    </recommendedName>
</protein>
<dbReference type="InParanoid" id="A0A0H2S283"/>
<dbReference type="Gene3D" id="3.20.20.140">
    <property type="entry name" value="Metal-dependent hydrolases"/>
    <property type="match status" value="1"/>
</dbReference>
<dbReference type="EMBL" id="KQ085895">
    <property type="protein sequence ID" value="KLO18410.1"/>
    <property type="molecule type" value="Genomic_DNA"/>
</dbReference>
<feature type="region of interest" description="Disordered" evidence="1">
    <location>
        <begin position="1"/>
        <end position="45"/>
    </location>
</feature>
<sequence length="344" mass="36629">MSNILPPLPSPGVGARRKGPKTLPRLQFSPGGPNSAASDKFPLAPSPSTVYPREIVDGRAVVGEDLQKWLTESGAELGEKLSGVVVSVSDTDIAASQKKIAELQSLSSKVPIIGASVSVDLSNGVPDALKEISVTSKPRIALSTTFEQGSQNSVNALAWAVAQGHVVDIDVQANIAPSESGWEALEDYVDKASQAEGGEKKGTIILSNVLPPPHSLSLPIVKLLTDPSYLTYQSHIASLSLYSHIYLKFVPPSWGEPTPEATSKDLSKEAKEWKRRIKMYLGPAVEAFGYQRIIFGTSPSAGSNVTSNAGHWYEIARLSLAELGVEQEDIDAVFSGNAKRIYGA</sequence>
<name>A0A0H2S283_9AGAM</name>